<organism evidence="1">
    <name type="scientific">Myoviridae sp. ctCL221</name>
    <dbReference type="NCBI Taxonomy" id="2826630"/>
    <lineage>
        <taxon>Viruses</taxon>
        <taxon>Duplodnaviria</taxon>
        <taxon>Heunggongvirae</taxon>
        <taxon>Uroviricota</taxon>
        <taxon>Caudoviricetes</taxon>
    </lineage>
</organism>
<proteinExistence type="predicted"/>
<accession>A0A8S5M631</accession>
<protein>
    <submittedName>
        <fullName evidence="1">Uncharacterized protein</fullName>
    </submittedName>
</protein>
<dbReference type="EMBL" id="BK014833">
    <property type="protein sequence ID" value="DAD77765.1"/>
    <property type="molecule type" value="Genomic_DNA"/>
</dbReference>
<name>A0A8S5M631_9CAUD</name>
<sequence>MFLYTFPNSLLLHYNRKIEPNIKCSALQKFISIFFN</sequence>
<reference evidence="1" key="1">
    <citation type="journal article" date="2021" name="Proc. Natl. Acad. Sci. U.S.A.">
        <title>A Catalog of Tens of Thousands of Viruses from Human Metagenomes Reveals Hidden Associations with Chronic Diseases.</title>
        <authorList>
            <person name="Tisza M.J."/>
            <person name="Buck C.B."/>
        </authorList>
    </citation>
    <scope>NUCLEOTIDE SEQUENCE</scope>
    <source>
        <strain evidence="1">CtCL221</strain>
    </source>
</reference>
<evidence type="ECO:0000313" key="1">
    <source>
        <dbReference type="EMBL" id="DAD77765.1"/>
    </source>
</evidence>